<gene>
    <name evidence="1" type="ORF">NCTC12272_00457</name>
</gene>
<proteinExistence type="predicted"/>
<accession>A0AAX2ISE0</accession>
<dbReference type="AlphaFoldDB" id="A0AAX2ISE0"/>
<name>A0AAX2ISE0_LEGPN</name>
<evidence type="ECO:0000313" key="1">
    <source>
        <dbReference type="EMBL" id="SQG89282.1"/>
    </source>
</evidence>
<protein>
    <submittedName>
        <fullName evidence="1">Uncharacterized conserved protein</fullName>
    </submittedName>
</protein>
<reference evidence="1 2" key="1">
    <citation type="submission" date="2018-06" db="EMBL/GenBank/DDBJ databases">
        <authorList>
            <consortium name="Pathogen Informatics"/>
            <person name="Doyle S."/>
        </authorList>
    </citation>
    <scope>NUCLEOTIDE SEQUENCE [LARGE SCALE GENOMIC DNA]</scope>
    <source>
        <strain evidence="1 2">NCTC12272</strain>
    </source>
</reference>
<dbReference type="Proteomes" id="UP000249566">
    <property type="component" value="Chromosome 1"/>
</dbReference>
<dbReference type="RefSeq" id="WP_027223510.1">
    <property type="nucleotide sequence ID" value="NZ_CAAAIJ010000007.1"/>
</dbReference>
<evidence type="ECO:0000313" key="2">
    <source>
        <dbReference type="Proteomes" id="UP000249566"/>
    </source>
</evidence>
<sequence>MHPDLKHLLNYRNHKIITRYNTDYPSSAMQAEEALQELMKFIWLCHKHKTDKQFYPSDKNLDFSCVIHAEMADIDKMWHTFLLFTRDYHAFCDSHLNGIFFHHEPVLDKNLQVSEEDYVLELTRYLTYIHDHLGEETLIKWFR</sequence>
<dbReference type="EMBL" id="LS483412">
    <property type="protein sequence ID" value="SQG89282.1"/>
    <property type="molecule type" value="Genomic_DNA"/>
</dbReference>
<organism evidence="1 2">
    <name type="scientific">Legionella pneumophila subsp. pascullei</name>
    <dbReference type="NCBI Taxonomy" id="91890"/>
    <lineage>
        <taxon>Bacteria</taxon>
        <taxon>Pseudomonadati</taxon>
        <taxon>Pseudomonadota</taxon>
        <taxon>Gammaproteobacteria</taxon>
        <taxon>Legionellales</taxon>
        <taxon>Legionellaceae</taxon>
        <taxon>Legionella</taxon>
    </lineage>
</organism>